<dbReference type="EMBL" id="OZ038524">
    <property type="protein sequence ID" value="CAL2081028.1"/>
    <property type="molecule type" value="Genomic_DNA"/>
</dbReference>
<dbReference type="SUPFAM" id="SSF50249">
    <property type="entry name" value="Nucleic acid-binding proteins"/>
    <property type="match status" value="1"/>
</dbReference>
<dbReference type="Proteomes" id="UP001497514">
    <property type="component" value="Chromosome"/>
</dbReference>
<sequence length="154" mass="17401">MAKSQQSFNKNEKEKKRLKKREDKRKKMEARKADIRENGKTGIEFAYTDAYGNLSSTPPDPEQQKLVINAEDIQVSVPKTLEGDKEAFDPVRKGTVSFFDSSKGFGFIIDSADQEKYFTHVSGIIDQISENDKVSFELEKGMKGMNAVKVTLVK</sequence>
<dbReference type="SMART" id="SM00357">
    <property type="entry name" value="CSP"/>
    <property type="match status" value="1"/>
</dbReference>
<dbReference type="CDD" id="cd04458">
    <property type="entry name" value="CSP_CDS"/>
    <property type="match status" value="1"/>
</dbReference>
<keyword evidence="4" id="KW-1185">Reference proteome</keyword>
<name>A0ABM9NVZ7_9FLAO</name>
<evidence type="ECO:0000313" key="3">
    <source>
        <dbReference type="EMBL" id="CAL2081028.1"/>
    </source>
</evidence>
<dbReference type="InterPro" id="IPR012340">
    <property type="entry name" value="NA-bd_OB-fold"/>
</dbReference>
<feature type="domain" description="CSD" evidence="2">
    <location>
        <begin position="91"/>
        <end position="152"/>
    </location>
</feature>
<dbReference type="InterPro" id="IPR002059">
    <property type="entry name" value="CSP_DNA-bd"/>
</dbReference>
<dbReference type="GeneID" id="65209699"/>
<dbReference type="PRINTS" id="PR00050">
    <property type="entry name" value="COLDSHOCK"/>
</dbReference>
<evidence type="ECO:0000259" key="2">
    <source>
        <dbReference type="PROSITE" id="PS51857"/>
    </source>
</evidence>
<evidence type="ECO:0000313" key="4">
    <source>
        <dbReference type="Proteomes" id="UP001497514"/>
    </source>
</evidence>
<organism evidence="3 4">
    <name type="scientific">Tenacibaculum dicentrarchi</name>
    <dbReference type="NCBI Taxonomy" id="669041"/>
    <lineage>
        <taxon>Bacteria</taxon>
        <taxon>Pseudomonadati</taxon>
        <taxon>Bacteroidota</taxon>
        <taxon>Flavobacteriia</taxon>
        <taxon>Flavobacteriales</taxon>
        <taxon>Flavobacteriaceae</taxon>
        <taxon>Tenacibaculum</taxon>
    </lineage>
</organism>
<dbReference type="Gene3D" id="2.40.50.140">
    <property type="entry name" value="Nucleic acid-binding proteins"/>
    <property type="match status" value="1"/>
</dbReference>
<dbReference type="Pfam" id="PF00313">
    <property type="entry name" value="CSD"/>
    <property type="match status" value="1"/>
</dbReference>
<dbReference type="InterPro" id="IPR011129">
    <property type="entry name" value="CSD"/>
</dbReference>
<proteinExistence type="predicted"/>
<gene>
    <name evidence="3" type="ORF">TD3509T_1106</name>
</gene>
<protein>
    <submittedName>
        <fullName evidence="3">DNA-binding protein</fullName>
    </submittedName>
</protein>
<keyword evidence="3" id="KW-0238">DNA-binding</keyword>
<feature type="compositionally biased region" description="Basic residues" evidence="1">
    <location>
        <begin position="16"/>
        <end position="29"/>
    </location>
</feature>
<reference evidence="3 4" key="1">
    <citation type="submission" date="2024-05" db="EMBL/GenBank/DDBJ databases">
        <authorList>
            <person name="Duchaud E."/>
        </authorList>
    </citation>
    <scope>NUCLEOTIDE SEQUENCE [LARGE SCALE GENOMIC DNA]</scope>
    <source>
        <strain evidence="3">Ena-SAMPLE-TAB-13-05-2024-13:56:06:370-140309</strain>
    </source>
</reference>
<evidence type="ECO:0000256" key="1">
    <source>
        <dbReference type="SAM" id="MobiDB-lite"/>
    </source>
</evidence>
<dbReference type="GO" id="GO:0003677">
    <property type="term" value="F:DNA binding"/>
    <property type="evidence" value="ECO:0007669"/>
    <property type="project" value="UniProtKB-KW"/>
</dbReference>
<dbReference type="PROSITE" id="PS51857">
    <property type="entry name" value="CSD_2"/>
    <property type="match status" value="1"/>
</dbReference>
<feature type="region of interest" description="Disordered" evidence="1">
    <location>
        <begin position="1"/>
        <end position="35"/>
    </location>
</feature>
<dbReference type="RefSeq" id="WP_101903729.1">
    <property type="nucleotide sequence ID" value="NZ_JBFKZT010000012.1"/>
</dbReference>
<accession>A0ABM9NVZ7</accession>